<keyword evidence="2" id="KW-1185">Reference proteome</keyword>
<accession>A0A7X0DMD4</accession>
<dbReference type="EMBL" id="JACIIX010000008">
    <property type="protein sequence ID" value="MBB6210963.1"/>
    <property type="molecule type" value="Genomic_DNA"/>
</dbReference>
<reference evidence="1 2" key="1">
    <citation type="submission" date="2020-08" db="EMBL/GenBank/DDBJ databases">
        <title>Genomic Encyclopedia of Type Strains, Phase IV (KMG-IV): sequencing the most valuable type-strain genomes for metagenomic binning, comparative biology and taxonomic classification.</title>
        <authorList>
            <person name="Goeker M."/>
        </authorList>
    </citation>
    <scope>NUCLEOTIDE SEQUENCE [LARGE SCALE GENOMIC DNA]</scope>
    <source>
        <strain evidence="1 2">DSM 11590</strain>
    </source>
</reference>
<organism evidence="1 2">
    <name type="scientific">Novispirillum itersonii</name>
    <name type="common">Aquaspirillum itersonii</name>
    <dbReference type="NCBI Taxonomy" id="189"/>
    <lineage>
        <taxon>Bacteria</taxon>
        <taxon>Pseudomonadati</taxon>
        <taxon>Pseudomonadota</taxon>
        <taxon>Alphaproteobacteria</taxon>
        <taxon>Rhodospirillales</taxon>
        <taxon>Novispirillaceae</taxon>
        <taxon>Novispirillum</taxon>
    </lineage>
</organism>
<sequence length="339" mass="36609">MSSPGPVPRLGQMPEDRDPVVWVLSDDRAGNTSQALGVAEALGWEFITKDVRYTWAGRLPNLLRQASLIGVDAASGAAMVSPWPDLVIAAGRRTAPVARWIKRRNPSAYLCQIMWPGATGLKDFDLIAVPSHDHLPGLRDNVMRVTGAPHRVTEGRLAIEAARWHGRLGSLKRPLFALIVGGSTKNRTFTTEMARDLGEQVGAMVRANAGSLVVTTSRRTGREAETALMESLPAPAHVFRWGDKGENPYFGYLAHASAVIVTGDSVSMVSEACATQAPVYVYAPPALITPKHARLHQNLYALGLAEPLSGLYRPWVHPPLNAASDIAATIRRALVGDRV</sequence>
<dbReference type="SUPFAM" id="SSF53756">
    <property type="entry name" value="UDP-Glycosyltransferase/glycogen phosphorylase"/>
    <property type="match status" value="1"/>
</dbReference>
<evidence type="ECO:0000313" key="2">
    <source>
        <dbReference type="Proteomes" id="UP000544872"/>
    </source>
</evidence>
<evidence type="ECO:0000313" key="1">
    <source>
        <dbReference type="EMBL" id="MBB6210963.1"/>
    </source>
</evidence>
<dbReference type="AlphaFoldDB" id="A0A7X0DMD4"/>
<dbReference type="Pfam" id="PF06258">
    <property type="entry name" value="Mito_fiss_Elm1"/>
    <property type="match status" value="1"/>
</dbReference>
<dbReference type="Proteomes" id="UP000544872">
    <property type="component" value="Unassembled WGS sequence"/>
</dbReference>
<dbReference type="RefSeq" id="WP_311769130.1">
    <property type="nucleotide sequence ID" value="NZ_JACIIX010000008.1"/>
</dbReference>
<gene>
    <name evidence="1" type="ORF">FHS48_002393</name>
</gene>
<evidence type="ECO:0008006" key="3">
    <source>
        <dbReference type="Google" id="ProtNLM"/>
    </source>
</evidence>
<comment type="caution">
    <text evidence="1">The sequence shown here is derived from an EMBL/GenBank/DDBJ whole genome shotgun (WGS) entry which is preliminary data.</text>
</comment>
<proteinExistence type="predicted"/>
<dbReference type="InterPro" id="IPR009367">
    <property type="entry name" value="Elm1-like"/>
</dbReference>
<name>A0A7X0DMD4_NOVIT</name>
<dbReference type="PANTHER" id="PTHR33986:SF15">
    <property type="entry name" value="MITOCHONDRIAL FISSION PROTEIN ELM1"/>
    <property type="match status" value="1"/>
</dbReference>
<dbReference type="PANTHER" id="PTHR33986">
    <property type="entry name" value="OS02G0535700 PROTEIN"/>
    <property type="match status" value="1"/>
</dbReference>
<protein>
    <recommendedName>
        <fullName evidence="3">Nucleoside-diphosphate sugar epimerase</fullName>
    </recommendedName>
</protein>